<evidence type="ECO:0000256" key="1">
    <source>
        <dbReference type="ARBA" id="ARBA00004533"/>
    </source>
</evidence>
<keyword evidence="6" id="KW-0997">Cell inner membrane</keyword>
<dbReference type="EMBL" id="JBBUTH010000011">
    <property type="protein sequence ID" value="MEK8053394.1"/>
    <property type="molecule type" value="Genomic_DNA"/>
</dbReference>
<evidence type="ECO:0000313" key="12">
    <source>
        <dbReference type="EMBL" id="MEK8053394.1"/>
    </source>
</evidence>
<organism evidence="12 13">
    <name type="scientific">Pseudaquabacterium inlustre</name>
    <dbReference type="NCBI Taxonomy" id="2984192"/>
    <lineage>
        <taxon>Bacteria</taxon>
        <taxon>Pseudomonadati</taxon>
        <taxon>Pseudomonadota</taxon>
        <taxon>Betaproteobacteria</taxon>
        <taxon>Burkholderiales</taxon>
        <taxon>Sphaerotilaceae</taxon>
        <taxon>Pseudaquabacterium</taxon>
    </lineage>
</organism>
<name>A0ABU9CNJ0_9BURK</name>
<dbReference type="InterPro" id="IPR022792">
    <property type="entry name" value="T2SS_protein-GspN"/>
</dbReference>
<evidence type="ECO:0000256" key="3">
    <source>
        <dbReference type="ARBA" id="ARBA00021563"/>
    </source>
</evidence>
<dbReference type="Proteomes" id="UP001365405">
    <property type="component" value="Unassembled WGS sequence"/>
</dbReference>
<keyword evidence="13" id="KW-1185">Reference proteome</keyword>
<evidence type="ECO:0000256" key="2">
    <source>
        <dbReference type="ARBA" id="ARBA00007208"/>
    </source>
</evidence>
<comment type="caution">
    <text evidence="12">The sequence shown here is derived from an EMBL/GenBank/DDBJ whole genome shotgun (WGS) entry which is preliminary data.</text>
</comment>
<evidence type="ECO:0000256" key="8">
    <source>
        <dbReference type="ARBA" id="ARBA00022927"/>
    </source>
</evidence>
<proteinExistence type="inferred from homology"/>
<evidence type="ECO:0000256" key="10">
    <source>
        <dbReference type="ARBA" id="ARBA00030772"/>
    </source>
</evidence>
<feature type="region of interest" description="Disordered" evidence="11">
    <location>
        <begin position="1"/>
        <end position="20"/>
    </location>
</feature>
<protein>
    <recommendedName>
        <fullName evidence="3">Type II secretion system protein N</fullName>
    </recommendedName>
    <alternativeName>
        <fullName evidence="10">General secretion pathway protein N</fullName>
    </alternativeName>
</protein>
<feature type="compositionally biased region" description="Low complexity" evidence="11">
    <location>
        <begin position="1"/>
        <end position="19"/>
    </location>
</feature>
<keyword evidence="5" id="KW-1003">Cell membrane</keyword>
<reference evidence="12 13" key="1">
    <citation type="submission" date="2024-04" db="EMBL/GenBank/DDBJ databases">
        <title>Novel species of the genus Ideonella isolated from streams.</title>
        <authorList>
            <person name="Lu H."/>
        </authorList>
    </citation>
    <scope>NUCLEOTIDE SEQUENCE [LARGE SCALE GENOMIC DNA]</scope>
    <source>
        <strain evidence="12 13">DXS22W</strain>
    </source>
</reference>
<gene>
    <name evidence="12" type="primary">gspN</name>
    <name evidence="12" type="ORF">AACH10_24265</name>
</gene>
<dbReference type="RefSeq" id="WP_341413131.1">
    <property type="nucleotide sequence ID" value="NZ_JBBUTH010000011.1"/>
</dbReference>
<sequence length="302" mass="31293">MTLRRGGASARPALSAPSAEVGRWRRAQRAGRRWGAWGLALGALLGVATQAPAQWLADALQQATGGRVLLAQAEGSVWQGSAVPVLTGGPGSRDASALPGRLHWQLRPGWSGLTLHATQACCLSGALQARLSPRWGGWTLQLDGRPDGQPLASWPAAWLAGLGTPFNTLQLGGLLQVATPGLTLQSAQGRLQVAGALMLELRDTQSRLSPLPVLGSYRLRIDGLPPGQPGAGTGDGARLQLDTLDSAGQISPLRLSGNGQWSGARLRFRGQAEAAAGQDGPLANLLNIIGRRQGALSVISIG</sequence>
<evidence type="ECO:0000256" key="6">
    <source>
        <dbReference type="ARBA" id="ARBA00022519"/>
    </source>
</evidence>
<keyword evidence="9" id="KW-0472">Membrane</keyword>
<evidence type="ECO:0000313" key="13">
    <source>
        <dbReference type="Proteomes" id="UP001365405"/>
    </source>
</evidence>
<evidence type="ECO:0000256" key="7">
    <source>
        <dbReference type="ARBA" id="ARBA00022692"/>
    </source>
</evidence>
<dbReference type="Pfam" id="PF01203">
    <property type="entry name" value="T2SSN"/>
    <property type="match status" value="1"/>
</dbReference>
<evidence type="ECO:0000256" key="5">
    <source>
        <dbReference type="ARBA" id="ARBA00022475"/>
    </source>
</evidence>
<keyword evidence="8" id="KW-0653">Protein transport</keyword>
<accession>A0ABU9CNJ0</accession>
<evidence type="ECO:0000256" key="9">
    <source>
        <dbReference type="ARBA" id="ARBA00023136"/>
    </source>
</evidence>
<evidence type="ECO:0000256" key="11">
    <source>
        <dbReference type="SAM" id="MobiDB-lite"/>
    </source>
</evidence>
<evidence type="ECO:0000256" key="4">
    <source>
        <dbReference type="ARBA" id="ARBA00022448"/>
    </source>
</evidence>
<comment type="similarity">
    <text evidence="2">Belongs to the GSP N family.</text>
</comment>
<keyword evidence="7" id="KW-0812">Transmembrane</keyword>
<keyword evidence="4" id="KW-0813">Transport</keyword>
<comment type="subcellular location">
    <subcellularLocation>
        <location evidence="1">Cell inner membrane</location>
    </subcellularLocation>
</comment>